<keyword evidence="7 8" id="KW-0131">Cell cycle</keyword>
<dbReference type="RefSeq" id="WP_072660232.1">
    <property type="nucleotide sequence ID" value="NZ_BDFD01000017.1"/>
</dbReference>
<comment type="subcellular location">
    <subcellularLocation>
        <location evidence="8">Cell outer membrane</location>
        <topology evidence="8">Lipid-anchor</topology>
    </subcellularLocation>
</comment>
<evidence type="ECO:0000256" key="3">
    <source>
        <dbReference type="ARBA" id="ARBA00023136"/>
    </source>
</evidence>
<dbReference type="PRINTS" id="PR01021">
    <property type="entry name" value="OMPADOMAIN"/>
</dbReference>
<organism evidence="11 12">
    <name type="scientific">Mariprofundus micogutta</name>
    <dbReference type="NCBI Taxonomy" id="1921010"/>
    <lineage>
        <taxon>Bacteria</taxon>
        <taxon>Pseudomonadati</taxon>
        <taxon>Pseudomonadota</taxon>
        <taxon>Candidatius Mariprofundia</taxon>
        <taxon>Mariprofundales</taxon>
        <taxon>Mariprofundaceae</taxon>
        <taxon>Mariprofundus</taxon>
    </lineage>
</organism>
<dbReference type="Pfam" id="PF00691">
    <property type="entry name" value="OmpA"/>
    <property type="match status" value="1"/>
</dbReference>
<dbReference type="GO" id="GO:0051301">
    <property type="term" value="P:cell division"/>
    <property type="evidence" value="ECO:0007669"/>
    <property type="project" value="UniProtKB-UniRule"/>
</dbReference>
<dbReference type="InterPro" id="IPR050330">
    <property type="entry name" value="Bact_OuterMem_StrucFunc"/>
</dbReference>
<comment type="similarity">
    <text evidence="8">Belongs to the Pal lipoprotein family.</text>
</comment>
<dbReference type="GO" id="GO:0009279">
    <property type="term" value="C:cell outer membrane"/>
    <property type="evidence" value="ECO:0007669"/>
    <property type="project" value="UniProtKB-SubCell"/>
</dbReference>
<keyword evidence="12" id="KW-1185">Reference proteome</keyword>
<evidence type="ECO:0000256" key="1">
    <source>
        <dbReference type="ARBA" id="ARBA00022618"/>
    </source>
</evidence>
<dbReference type="EMBL" id="BDFD01000017">
    <property type="protein sequence ID" value="GAV20933.1"/>
    <property type="molecule type" value="Genomic_DNA"/>
</dbReference>
<dbReference type="SUPFAM" id="SSF103088">
    <property type="entry name" value="OmpA-like"/>
    <property type="match status" value="1"/>
</dbReference>
<comment type="caution">
    <text evidence="11">The sequence shown here is derived from an EMBL/GenBank/DDBJ whole genome shotgun (WGS) entry which is preliminary data.</text>
</comment>
<comment type="subunit">
    <text evidence="8">The Tol-Pal system is composed of five core proteins: the inner membrane proteins TolA, TolQ and TolR, the periplasmic protein TolB and the outer membrane protein Pal. They form a network linking the inner and outer membranes and the peptidoglycan layer.</text>
</comment>
<keyword evidence="2 8" id="KW-0732">Signal</keyword>
<feature type="domain" description="OmpA-like" evidence="10">
    <location>
        <begin position="50"/>
        <end position="164"/>
    </location>
</feature>
<comment type="function">
    <text evidence="8">Part of the Tol-Pal system, which plays a role in outer membrane invagination during cell division and is important for maintaining outer membrane integrity.</text>
</comment>
<dbReference type="PROSITE" id="PS51257">
    <property type="entry name" value="PROKAR_LIPOPROTEIN"/>
    <property type="match status" value="1"/>
</dbReference>
<keyword evidence="4 8" id="KW-0564">Palmitate</keyword>
<evidence type="ECO:0000259" key="10">
    <source>
        <dbReference type="PROSITE" id="PS51123"/>
    </source>
</evidence>
<dbReference type="InterPro" id="IPR006664">
    <property type="entry name" value="OMP_bac"/>
</dbReference>
<dbReference type="InterPro" id="IPR036737">
    <property type="entry name" value="OmpA-like_sf"/>
</dbReference>
<dbReference type="OrthoDB" id="5293949at2"/>
<gene>
    <name evidence="8" type="primary">pal</name>
    <name evidence="11" type="ORF">MMIC_P1911</name>
</gene>
<keyword evidence="3 8" id="KW-0472">Membrane</keyword>
<evidence type="ECO:0000256" key="6">
    <source>
        <dbReference type="ARBA" id="ARBA00023288"/>
    </source>
</evidence>
<sequence>METTRSKKQLLLVAMAAATLMFAGCAKKTEVATESAPAAAPTETVAPVATPTVMKPSSNSVYFAFDMSDLDASARATLDGYAAWLNANADSSVTVEGNCDERGSREYNLALGQRRADSVRDYLTSAGVSAARIDTVSFGEERPVCKGAGEACWAQNRRGDIVAR</sequence>
<dbReference type="Proteomes" id="UP000231632">
    <property type="component" value="Unassembled WGS sequence"/>
</dbReference>
<evidence type="ECO:0000256" key="4">
    <source>
        <dbReference type="ARBA" id="ARBA00023139"/>
    </source>
</evidence>
<reference evidence="11 12" key="1">
    <citation type="journal article" date="2017" name="Arch. Microbiol.">
        <title>Mariprofundus micogutta sp. nov., a novel iron-oxidizing zetaproteobacterium isolated from a deep-sea hydrothermal field at the Bayonnaise knoll of the Izu-Ogasawara arc, and a description of Mariprofundales ord. nov. and Zetaproteobacteria classis nov.</title>
        <authorList>
            <person name="Makita H."/>
            <person name="Tanaka E."/>
            <person name="Mitsunobu S."/>
            <person name="Miyazaki M."/>
            <person name="Nunoura T."/>
            <person name="Uematsu K."/>
            <person name="Takaki Y."/>
            <person name="Nishi S."/>
            <person name="Shimamura S."/>
            <person name="Takai K."/>
        </authorList>
    </citation>
    <scope>NUCLEOTIDE SEQUENCE [LARGE SCALE GENOMIC DNA]</scope>
    <source>
        <strain evidence="11 12">ET2</strain>
    </source>
</reference>
<evidence type="ECO:0000256" key="7">
    <source>
        <dbReference type="ARBA" id="ARBA00023306"/>
    </source>
</evidence>
<proteinExistence type="inferred from homology"/>
<dbReference type="PROSITE" id="PS51123">
    <property type="entry name" value="OMPA_2"/>
    <property type="match status" value="1"/>
</dbReference>
<evidence type="ECO:0000313" key="12">
    <source>
        <dbReference type="Proteomes" id="UP000231632"/>
    </source>
</evidence>
<accession>A0A1L8CPY0</accession>
<dbReference type="AlphaFoldDB" id="A0A1L8CPY0"/>
<dbReference type="STRING" id="1921010.MMIC_P1911"/>
<evidence type="ECO:0000256" key="9">
    <source>
        <dbReference type="SAM" id="SignalP"/>
    </source>
</evidence>
<dbReference type="InterPro" id="IPR039001">
    <property type="entry name" value="Pal"/>
</dbReference>
<dbReference type="CDD" id="cd07185">
    <property type="entry name" value="OmpA_C-like"/>
    <property type="match status" value="1"/>
</dbReference>
<dbReference type="InterPro" id="IPR014169">
    <property type="entry name" value="Pal_lipo_C"/>
</dbReference>
<dbReference type="NCBIfam" id="TIGR02802">
    <property type="entry name" value="Pal_lipo"/>
    <property type="match status" value="1"/>
</dbReference>
<dbReference type="InterPro" id="IPR006665">
    <property type="entry name" value="OmpA-like"/>
</dbReference>
<evidence type="ECO:0000256" key="8">
    <source>
        <dbReference type="HAMAP-Rule" id="MF_02204"/>
    </source>
</evidence>
<evidence type="ECO:0000256" key="5">
    <source>
        <dbReference type="ARBA" id="ARBA00023237"/>
    </source>
</evidence>
<dbReference type="HAMAP" id="MF_02204">
    <property type="entry name" value="Pal"/>
    <property type="match status" value="1"/>
</dbReference>
<dbReference type="PANTHER" id="PTHR30329:SF21">
    <property type="entry name" value="LIPOPROTEIN YIAD-RELATED"/>
    <property type="match status" value="1"/>
</dbReference>
<name>A0A1L8CPY0_9PROT</name>
<dbReference type="Gene3D" id="3.30.1330.60">
    <property type="entry name" value="OmpA-like domain"/>
    <property type="match status" value="1"/>
</dbReference>
<protein>
    <recommendedName>
        <fullName evidence="8">Peptidoglycan-associated lipoprotein</fullName>
        <shortName evidence="8">PAL</shortName>
    </recommendedName>
</protein>
<keyword evidence="1 8" id="KW-0132">Cell division</keyword>
<keyword evidence="5 8" id="KW-0998">Cell outer membrane</keyword>
<keyword evidence="6 8" id="KW-0449">Lipoprotein</keyword>
<evidence type="ECO:0000256" key="2">
    <source>
        <dbReference type="ARBA" id="ARBA00022729"/>
    </source>
</evidence>
<feature type="signal peptide" evidence="9">
    <location>
        <begin position="1"/>
        <end position="23"/>
    </location>
</feature>
<evidence type="ECO:0000313" key="11">
    <source>
        <dbReference type="EMBL" id="GAV20933.1"/>
    </source>
</evidence>
<feature type="chain" id="PRO_5012815142" description="Peptidoglycan-associated lipoprotein" evidence="9">
    <location>
        <begin position="24"/>
        <end position="164"/>
    </location>
</feature>
<dbReference type="PANTHER" id="PTHR30329">
    <property type="entry name" value="STATOR ELEMENT OF FLAGELLAR MOTOR COMPLEX"/>
    <property type="match status" value="1"/>
</dbReference>